<gene>
    <name evidence="12" type="ORF">CXB51_000456</name>
</gene>
<evidence type="ECO:0000256" key="4">
    <source>
        <dbReference type="ARBA" id="ARBA00022737"/>
    </source>
</evidence>
<dbReference type="PANTHER" id="PTHR27008">
    <property type="entry name" value="OS04G0122200 PROTEIN"/>
    <property type="match status" value="1"/>
</dbReference>
<evidence type="ECO:0000313" key="13">
    <source>
        <dbReference type="Proteomes" id="UP000701853"/>
    </source>
</evidence>
<name>A0A8J6DB54_9ROSI</name>
<evidence type="ECO:0000256" key="9">
    <source>
        <dbReference type="SAM" id="Phobius"/>
    </source>
</evidence>
<evidence type="ECO:0000256" key="1">
    <source>
        <dbReference type="ARBA" id="ARBA00004370"/>
    </source>
</evidence>
<evidence type="ECO:0000256" key="3">
    <source>
        <dbReference type="ARBA" id="ARBA00022692"/>
    </source>
</evidence>
<dbReference type="GO" id="GO:0004672">
    <property type="term" value="F:protein kinase activity"/>
    <property type="evidence" value="ECO:0007669"/>
    <property type="project" value="InterPro"/>
</dbReference>
<dbReference type="GO" id="GO:0003676">
    <property type="term" value="F:nucleic acid binding"/>
    <property type="evidence" value="ECO:0007669"/>
    <property type="project" value="InterPro"/>
</dbReference>
<feature type="domain" description="Integrase catalytic" evidence="11">
    <location>
        <begin position="420"/>
        <end position="528"/>
    </location>
</feature>
<dbReference type="Pfam" id="PF13976">
    <property type="entry name" value="gag_pre-integrs"/>
    <property type="match status" value="1"/>
</dbReference>
<keyword evidence="13" id="KW-1185">Reference proteome</keyword>
<dbReference type="InterPro" id="IPR000719">
    <property type="entry name" value="Prot_kinase_dom"/>
</dbReference>
<dbReference type="Gene3D" id="3.80.10.10">
    <property type="entry name" value="Ribonuclease Inhibitor"/>
    <property type="match status" value="1"/>
</dbReference>
<feature type="compositionally biased region" description="Low complexity" evidence="8">
    <location>
        <begin position="654"/>
        <end position="684"/>
    </location>
</feature>
<dbReference type="InterPro" id="IPR051809">
    <property type="entry name" value="Plant_receptor-like_S/T_kinase"/>
</dbReference>
<dbReference type="SUPFAM" id="SSF53098">
    <property type="entry name" value="Ribonuclease H-like"/>
    <property type="match status" value="1"/>
</dbReference>
<keyword evidence="4" id="KW-0677">Repeat</keyword>
<keyword evidence="3 9" id="KW-0812">Transmembrane</keyword>
<dbReference type="Pfam" id="PF07727">
    <property type="entry name" value="RVT_2"/>
    <property type="match status" value="1"/>
</dbReference>
<dbReference type="Gene3D" id="3.30.200.20">
    <property type="entry name" value="Phosphorylase Kinase, domain 1"/>
    <property type="match status" value="1"/>
</dbReference>
<dbReference type="InterPro" id="IPR036397">
    <property type="entry name" value="RNaseH_sf"/>
</dbReference>
<comment type="caution">
    <text evidence="12">The sequence shown here is derived from an EMBL/GenBank/DDBJ whole genome shotgun (WGS) entry which is preliminary data.</text>
</comment>
<evidence type="ECO:0000256" key="2">
    <source>
        <dbReference type="ARBA" id="ARBA00022614"/>
    </source>
</evidence>
<feature type="compositionally biased region" description="Polar residues" evidence="8">
    <location>
        <begin position="629"/>
        <end position="639"/>
    </location>
</feature>
<dbReference type="CDD" id="cd09272">
    <property type="entry name" value="RNase_HI_RT_Ty1"/>
    <property type="match status" value="1"/>
</dbReference>
<keyword evidence="7" id="KW-0547">Nucleotide-binding</keyword>
<dbReference type="InterPro" id="IPR013103">
    <property type="entry name" value="RVT_2"/>
</dbReference>
<reference evidence="12 13" key="1">
    <citation type="journal article" date="2021" name="bioRxiv">
        <title>The Gossypium anomalum genome as a resource for cotton improvement and evolutionary analysis of hybrid incompatibility.</title>
        <authorList>
            <person name="Grover C.E."/>
            <person name="Yuan D."/>
            <person name="Arick M.A."/>
            <person name="Miller E.R."/>
            <person name="Hu G."/>
            <person name="Peterson D.G."/>
            <person name="Wendel J.F."/>
            <person name="Udall J.A."/>
        </authorList>
    </citation>
    <scope>NUCLEOTIDE SEQUENCE [LARGE SCALE GENOMIC DNA]</scope>
    <source>
        <strain evidence="12">JFW-Udall</strain>
        <tissue evidence="12">Leaf</tissue>
    </source>
</reference>
<dbReference type="Proteomes" id="UP000701853">
    <property type="component" value="Chromosome 1"/>
</dbReference>
<evidence type="ECO:0000256" key="8">
    <source>
        <dbReference type="SAM" id="MobiDB-lite"/>
    </source>
</evidence>
<feature type="binding site" evidence="7">
    <location>
        <position position="1279"/>
    </location>
    <ligand>
        <name>ATP</name>
        <dbReference type="ChEBI" id="CHEBI:30616"/>
    </ligand>
</feature>
<dbReference type="PROSITE" id="PS00107">
    <property type="entry name" value="PROTEIN_KINASE_ATP"/>
    <property type="match status" value="1"/>
</dbReference>
<dbReference type="EMBL" id="JAHUZN010000001">
    <property type="protein sequence ID" value="KAG8502419.1"/>
    <property type="molecule type" value="Genomic_DNA"/>
</dbReference>
<dbReference type="InterPro" id="IPR032675">
    <property type="entry name" value="LRR_dom_sf"/>
</dbReference>
<keyword evidence="2" id="KW-0433">Leucine-rich repeat</keyword>
<dbReference type="PANTHER" id="PTHR27008:SF585">
    <property type="entry name" value="PROTEIN KINASE DOMAIN-CONTAINING PROTEIN"/>
    <property type="match status" value="1"/>
</dbReference>
<dbReference type="InterPro" id="IPR025724">
    <property type="entry name" value="GAG-pre-integrase_dom"/>
</dbReference>
<dbReference type="InterPro" id="IPR001584">
    <property type="entry name" value="Integrase_cat-core"/>
</dbReference>
<dbReference type="Pfam" id="PF25597">
    <property type="entry name" value="SH3_retrovirus"/>
    <property type="match status" value="1"/>
</dbReference>
<dbReference type="SUPFAM" id="SSF56112">
    <property type="entry name" value="Protein kinase-like (PK-like)"/>
    <property type="match status" value="1"/>
</dbReference>
<protein>
    <recommendedName>
        <fullName evidence="14">Protein kinase domain-containing protein</fullName>
    </recommendedName>
</protein>
<dbReference type="GO" id="GO:0016020">
    <property type="term" value="C:membrane"/>
    <property type="evidence" value="ECO:0007669"/>
    <property type="project" value="UniProtKB-SubCell"/>
</dbReference>
<evidence type="ECO:0008006" key="14">
    <source>
        <dbReference type="Google" id="ProtNLM"/>
    </source>
</evidence>
<dbReference type="InterPro" id="IPR043502">
    <property type="entry name" value="DNA/RNA_pol_sf"/>
</dbReference>
<accession>A0A8J6DB54</accession>
<dbReference type="SUPFAM" id="SSF56672">
    <property type="entry name" value="DNA/RNA polymerases"/>
    <property type="match status" value="1"/>
</dbReference>
<keyword evidence="7" id="KW-0067">ATP-binding</keyword>
<dbReference type="InterPro" id="IPR011009">
    <property type="entry name" value="Kinase-like_dom_sf"/>
</dbReference>
<sequence>MILDDDNFLLWRQQVLLAIKTYKLQRFLDSRTIPPPATLPDADGILQENSEFSRFEQQDSALASWLLSSVSTTVLPHLIGMDTSAQIWIRIASLYGSKTTSRLMFFRRALQSQWKEARHQTMILESPSLANVVTHQPPGSAINSDSPPAYRPTTVSRGHGRGAPFSLWVPSPSPGWFIPPTSPMSWNANTPQSGSTSTVSTSSPQACIATSETVCDNAWYPGLGATHHLTHSAIAIGESTPYNGPGKIYVGNGSALPVHSTVSQFTKDNHVMFEFLPTQCQVRDLHTKEVLLRGSVHHGLYRLQLKDNFQSRHCSVHGLTASVSVPVSLWHARLGHPCTSTLTKALSHCNVPFVSNKDSFDCVACHLGKERNLPFSHSASEYVNALGLVVADVWGPASISSNGFRYYMAFTDACTRYTWFLRMVERLLGLKLKIFQSDGGGEFHALKGYLSQQGILHRFTCPHTSAQNGIVECKHRHIVKVGLSMLAHASMPLSYWNDAFATTIYLINRLPSASLGSLLPYEKLFHNKPCYLSLKVFGCLCFPNLRPYNKHKLQFRSLPCTFLGYSSLHKGYRCLAPDGKIYVSRHVTFHETTFPFQTLCFNPKSTTVPSVSTKLLVLSPSVRSTIPSQSVPINFSPNPTVSPEPIPDPTNIRSTSSPTNSPVSSTHISPFSSPPLSHLSSTTHSLPLNSHPMITRGKANIFKPKVFLSSASALSSETPFDIHEAMQHEHWKNTVHNELQALLANGTWSLCTLPSNRKAIGCKWLFKVKKKADGTIERYKARLVAKGFLQHAGLDFRDTFSPVVRAVTIRTVLAIAIIQAWCLRQVDVNNAFLNGKLTEDIYMDQPPGFEVLGAAEQPLFLVDRLGFHESKADPSLFIRISSNDCLYLMVYVDDIVITGNSTTTIDTGVFLSQKKYVLEILKKADMLGATVTPTPMVSVPKLFTIDGSSPMVDVHLYRKHGLSFSKRPFQLECYCDADWASSLEDRRSTTGYVLYLGPNPVAWCSKKQAVVSRSSSEAEYRSLANCVSGLLWVRQLVEELSIQVLDGSLQVNFVPSANQIADVLTKPITSKHFAAFRNALKVLSTSDKVTNLEENGENVRFSGGISTRVSDLKDLTHFSLPNNRIRGSTLESFDELLSLEFLDLSRNNLSGEIPKSLEKLRYLKFFNVSFNRLEGEIPEGQLFGNYTTELFKGSEALCGTTRLHVPNCKTRPLRNSKAKTKLKLIIYVALPIASTILVVALIIIIIQNKRRKDNRLLGNGSYGSVFQGTLPDGTTIAVKVFKLELEGAFKSFDIECHVLRNTRHRNLVKVISSGREHSPSC</sequence>
<dbReference type="SUPFAM" id="SSF52058">
    <property type="entry name" value="L domain-like"/>
    <property type="match status" value="1"/>
</dbReference>
<dbReference type="PROSITE" id="PS50994">
    <property type="entry name" value="INTEGRASE"/>
    <property type="match status" value="1"/>
</dbReference>
<evidence type="ECO:0000313" key="12">
    <source>
        <dbReference type="EMBL" id="KAG8502419.1"/>
    </source>
</evidence>
<dbReference type="InterPro" id="IPR012337">
    <property type="entry name" value="RNaseH-like_sf"/>
</dbReference>
<dbReference type="GO" id="GO:0005524">
    <property type="term" value="F:ATP binding"/>
    <property type="evidence" value="ECO:0007669"/>
    <property type="project" value="UniProtKB-UniRule"/>
</dbReference>
<keyword evidence="6 9" id="KW-0472">Membrane</keyword>
<organism evidence="12 13">
    <name type="scientific">Gossypium anomalum</name>
    <dbReference type="NCBI Taxonomy" id="47600"/>
    <lineage>
        <taxon>Eukaryota</taxon>
        <taxon>Viridiplantae</taxon>
        <taxon>Streptophyta</taxon>
        <taxon>Embryophyta</taxon>
        <taxon>Tracheophyta</taxon>
        <taxon>Spermatophyta</taxon>
        <taxon>Magnoliopsida</taxon>
        <taxon>eudicotyledons</taxon>
        <taxon>Gunneridae</taxon>
        <taxon>Pentapetalae</taxon>
        <taxon>rosids</taxon>
        <taxon>malvids</taxon>
        <taxon>Malvales</taxon>
        <taxon>Malvaceae</taxon>
        <taxon>Malvoideae</taxon>
        <taxon>Gossypium</taxon>
    </lineage>
</organism>
<feature type="region of interest" description="Disordered" evidence="8">
    <location>
        <begin position="629"/>
        <end position="684"/>
    </location>
</feature>
<comment type="subcellular location">
    <subcellularLocation>
        <location evidence="1">Membrane</location>
    </subcellularLocation>
</comment>
<dbReference type="Pfam" id="PF00560">
    <property type="entry name" value="LRR_1"/>
    <property type="match status" value="1"/>
</dbReference>
<feature type="domain" description="Protein kinase" evidence="10">
    <location>
        <begin position="1251"/>
        <end position="1321"/>
    </location>
</feature>
<evidence type="ECO:0000259" key="10">
    <source>
        <dbReference type="PROSITE" id="PS50011"/>
    </source>
</evidence>
<dbReference type="InterPro" id="IPR057670">
    <property type="entry name" value="SH3_retrovirus"/>
</dbReference>
<evidence type="ECO:0000256" key="5">
    <source>
        <dbReference type="ARBA" id="ARBA00022989"/>
    </source>
</evidence>
<evidence type="ECO:0000256" key="7">
    <source>
        <dbReference type="PROSITE-ProRule" id="PRU10141"/>
    </source>
</evidence>
<evidence type="ECO:0000259" key="11">
    <source>
        <dbReference type="PROSITE" id="PS50994"/>
    </source>
</evidence>
<feature type="transmembrane region" description="Helical" evidence="9">
    <location>
        <begin position="1224"/>
        <end position="1246"/>
    </location>
</feature>
<dbReference type="InterPro" id="IPR001611">
    <property type="entry name" value="Leu-rich_rpt"/>
</dbReference>
<dbReference type="InterPro" id="IPR017441">
    <property type="entry name" value="Protein_kinase_ATP_BS"/>
</dbReference>
<proteinExistence type="predicted"/>
<keyword evidence="5 9" id="KW-1133">Transmembrane helix</keyword>
<evidence type="ECO:0000256" key="6">
    <source>
        <dbReference type="ARBA" id="ARBA00023136"/>
    </source>
</evidence>
<dbReference type="PROSITE" id="PS50011">
    <property type="entry name" value="PROTEIN_KINASE_DOM"/>
    <property type="match status" value="1"/>
</dbReference>
<dbReference type="PROSITE" id="PS51450">
    <property type="entry name" value="LRR"/>
    <property type="match status" value="1"/>
</dbReference>
<dbReference type="GO" id="GO:0015074">
    <property type="term" value="P:DNA integration"/>
    <property type="evidence" value="ECO:0007669"/>
    <property type="project" value="InterPro"/>
</dbReference>
<dbReference type="Gene3D" id="3.30.420.10">
    <property type="entry name" value="Ribonuclease H-like superfamily/Ribonuclease H"/>
    <property type="match status" value="1"/>
</dbReference>